<dbReference type="GO" id="GO:0043175">
    <property type="term" value="F:RNA polymerase core enzyme binding"/>
    <property type="evidence" value="ECO:0007669"/>
    <property type="project" value="UniProtKB-UniRule"/>
</dbReference>
<dbReference type="PANTHER" id="PTHR14732:SF0">
    <property type="entry name" value="RNA POLYMERASE II SUBUNIT B1 CTD PHOSPHATASE RPAP2-RELATED"/>
    <property type="match status" value="1"/>
</dbReference>
<evidence type="ECO:0000313" key="14">
    <source>
        <dbReference type="EMBL" id="CCF56524.1"/>
    </source>
</evidence>
<organism evidence="14 15">
    <name type="scientific">Kazachstania africana (strain ATCC 22294 / BCRC 22015 / CBS 2517 / CECT 1963 / NBRC 1671 / NRRL Y-8276)</name>
    <name type="common">Yeast</name>
    <name type="synonym">Kluyveromyces africanus</name>
    <dbReference type="NCBI Taxonomy" id="1071382"/>
    <lineage>
        <taxon>Eukaryota</taxon>
        <taxon>Fungi</taxon>
        <taxon>Dikarya</taxon>
        <taxon>Ascomycota</taxon>
        <taxon>Saccharomycotina</taxon>
        <taxon>Saccharomycetes</taxon>
        <taxon>Saccharomycetales</taxon>
        <taxon>Saccharomycetaceae</taxon>
        <taxon>Kazachstania</taxon>
    </lineage>
</organism>
<keyword evidence="8 12" id="KW-0539">Nucleus</keyword>
<evidence type="ECO:0000256" key="5">
    <source>
        <dbReference type="ARBA" id="ARBA00022801"/>
    </source>
</evidence>
<dbReference type="STRING" id="1071382.H2AQ74"/>
<dbReference type="Gene3D" id="1.25.40.820">
    <property type="match status" value="1"/>
</dbReference>
<keyword evidence="5 12" id="KW-0378">Hydrolase</keyword>
<dbReference type="Pfam" id="PF04181">
    <property type="entry name" value="RPAP2_Rtr1"/>
    <property type="match status" value="1"/>
</dbReference>
<dbReference type="GO" id="GO:0005634">
    <property type="term" value="C:nucleus"/>
    <property type="evidence" value="ECO:0007669"/>
    <property type="project" value="UniProtKB-SubCell"/>
</dbReference>
<dbReference type="InterPro" id="IPR039693">
    <property type="entry name" value="Rtr1/RPAP2"/>
</dbReference>
<gene>
    <name evidence="14" type="primary">KAFR0B02260</name>
    <name evidence="14" type="ORF">KAFR_0B02260</name>
</gene>
<evidence type="ECO:0000256" key="2">
    <source>
        <dbReference type="ARBA" id="ARBA00005676"/>
    </source>
</evidence>
<dbReference type="InterPro" id="IPR007308">
    <property type="entry name" value="Rtr1/RPAP2_dom"/>
</dbReference>
<reference evidence="14 15" key="1">
    <citation type="journal article" date="2011" name="Proc. Natl. Acad. Sci. U.S.A.">
        <title>Evolutionary erosion of yeast sex chromosomes by mating-type switching accidents.</title>
        <authorList>
            <person name="Gordon J.L."/>
            <person name="Armisen D."/>
            <person name="Proux-Wera E."/>
            <person name="Oheigeartaigh S.S."/>
            <person name="Byrne K.P."/>
            <person name="Wolfe K.H."/>
        </authorList>
    </citation>
    <scope>NUCLEOTIDE SEQUENCE [LARGE SCALE GENOMIC DNA]</scope>
    <source>
        <strain evidence="15">ATCC 22294 / BCRC 22015 / CBS 2517 / CECT 1963 / NBRC 1671 / NRRL Y-8276</strain>
    </source>
</reference>
<evidence type="ECO:0000256" key="4">
    <source>
        <dbReference type="ARBA" id="ARBA00022771"/>
    </source>
</evidence>
<dbReference type="KEGG" id="kaf:KAFR_0B02260"/>
<evidence type="ECO:0000313" key="15">
    <source>
        <dbReference type="Proteomes" id="UP000005220"/>
    </source>
</evidence>
<evidence type="ECO:0000256" key="12">
    <source>
        <dbReference type="RuleBase" id="RU367080"/>
    </source>
</evidence>
<dbReference type="EC" id="3.1.3.16" evidence="12"/>
<keyword evidence="6 12" id="KW-0862">Zinc</keyword>
<feature type="domain" description="RTR1-type" evidence="13">
    <location>
        <begin position="52"/>
        <end position="137"/>
    </location>
</feature>
<proteinExistence type="inferred from homology"/>
<keyword evidence="15" id="KW-1185">Reference proteome</keyword>
<evidence type="ECO:0000256" key="6">
    <source>
        <dbReference type="ARBA" id="ARBA00022833"/>
    </source>
</evidence>
<dbReference type="HOGENOM" id="CLU_086709_0_0_1"/>
<evidence type="ECO:0000256" key="10">
    <source>
        <dbReference type="ARBA" id="ARBA00048336"/>
    </source>
</evidence>
<dbReference type="GO" id="GO:0008270">
    <property type="term" value="F:zinc ion binding"/>
    <property type="evidence" value="ECO:0007669"/>
    <property type="project" value="UniProtKB-KW"/>
</dbReference>
<dbReference type="AlphaFoldDB" id="H2AQ74"/>
<dbReference type="EMBL" id="HE650822">
    <property type="protein sequence ID" value="CCF56524.1"/>
    <property type="molecule type" value="Genomic_DNA"/>
</dbReference>
<dbReference type="InterPro" id="IPR038534">
    <property type="entry name" value="Rtr1/RPAP2_sf"/>
</dbReference>
<evidence type="ECO:0000256" key="7">
    <source>
        <dbReference type="ARBA" id="ARBA00022912"/>
    </source>
</evidence>
<keyword evidence="7 12" id="KW-0904">Protein phosphatase</keyword>
<accession>H2AQ74</accession>
<comment type="catalytic activity">
    <reaction evidence="9 12">
        <text>O-phospho-L-seryl-[protein] + H2O = L-seryl-[protein] + phosphate</text>
        <dbReference type="Rhea" id="RHEA:20629"/>
        <dbReference type="Rhea" id="RHEA-COMP:9863"/>
        <dbReference type="Rhea" id="RHEA-COMP:11604"/>
        <dbReference type="ChEBI" id="CHEBI:15377"/>
        <dbReference type="ChEBI" id="CHEBI:29999"/>
        <dbReference type="ChEBI" id="CHEBI:43474"/>
        <dbReference type="ChEBI" id="CHEBI:83421"/>
        <dbReference type="EC" id="3.1.3.16"/>
    </reaction>
</comment>
<comment type="function">
    <text evidence="12">Putative RNA polymerase II subunit B1 C-terminal domain (CTD) phosphatase involved in RNA polymerase II transcription regulation.</text>
</comment>
<evidence type="ECO:0000259" key="13">
    <source>
        <dbReference type="PROSITE" id="PS51479"/>
    </source>
</evidence>
<keyword evidence="4 12" id="KW-0863">Zinc-finger</keyword>
<comment type="catalytic activity">
    <reaction evidence="10 12">
        <text>O-phospho-L-threonyl-[protein] + H2O = L-threonyl-[protein] + phosphate</text>
        <dbReference type="Rhea" id="RHEA:47004"/>
        <dbReference type="Rhea" id="RHEA-COMP:11060"/>
        <dbReference type="Rhea" id="RHEA-COMP:11605"/>
        <dbReference type="ChEBI" id="CHEBI:15377"/>
        <dbReference type="ChEBI" id="CHEBI:30013"/>
        <dbReference type="ChEBI" id="CHEBI:43474"/>
        <dbReference type="ChEBI" id="CHEBI:61977"/>
        <dbReference type="EC" id="3.1.3.16"/>
    </reaction>
</comment>
<evidence type="ECO:0000256" key="1">
    <source>
        <dbReference type="ARBA" id="ARBA00004123"/>
    </source>
</evidence>
<dbReference type="RefSeq" id="XP_003955659.1">
    <property type="nucleotide sequence ID" value="XM_003955610.1"/>
</dbReference>
<dbReference type="GeneID" id="13882827"/>
<dbReference type="InParanoid" id="H2AQ74"/>
<keyword evidence="3 12" id="KW-0479">Metal-binding</keyword>
<dbReference type="GO" id="GO:0008420">
    <property type="term" value="F:RNA polymerase II CTD heptapeptide repeat phosphatase activity"/>
    <property type="evidence" value="ECO:0007669"/>
    <property type="project" value="UniProtKB-UniRule"/>
</dbReference>
<dbReference type="PANTHER" id="PTHR14732">
    <property type="entry name" value="RNA POLYMERASE II SUBUNIT B1 CTD PHOSPHATASE RPAP2-RELATED"/>
    <property type="match status" value="1"/>
</dbReference>
<evidence type="ECO:0000256" key="11">
    <source>
        <dbReference type="PROSITE-ProRule" id="PRU00812"/>
    </source>
</evidence>
<dbReference type="eggNOG" id="KOG4780">
    <property type="taxonomic scope" value="Eukaryota"/>
</dbReference>
<evidence type="ECO:0000256" key="9">
    <source>
        <dbReference type="ARBA" id="ARBA00047761"/>
    </source>
</evidence>
<evidence type="ECO:0000256" key="3">
    <source>
        <dbReference type="ARBA" id="ARBA00022723"/>
    </source>
</evidence>
<dbReference type="GO" id="GO:0006366">
    <property type="term" value="P:transcription by RNA polymerase II"/>
    <property type="evidence" value="ECO:0007669"/>
    <property type="project" value="EnsemblFungi"/>
</dbReference>
<dbReference type="Proteomes" id="UP000005220">
    <property type="component" value="Chromosome 2"/>
</dbReference>
<comment type="similarity">
    <text evidence="2 11 12">Belongs to the RPAP2 family.</text>
</comment>
<comment type="subcellular location">
    <subcellularLocation>
        <location evidence="1 12">Nucleus</location>
    </subcellularLocation>
</comment>
<protein>
    <recommendedName>
        <fullName evidence="12">RNA polymerase II subunit B1 CTD phosphatase RPAP2 homolog</fullName>
        <ecNumber evidence="12">3.1.3.16</ecNumber>
    </recommendedName>
</protein>
<name>H2AQ74_KAZAF</name>
<dbReference type="GO" id="GO:0005737">
    <property type="term" value="C:cytoplasm"/>
    <property type="evidence" value="ECO:0007669"/>
    <property type="project" value="EnsemblFungi"/>
</dbReference>
<dbReference type="FunCoup" id="H2AQ74">
    <property type="interactions" value="377"/>
</dbReference>
<dbReference type="OrthoDB" id="2590500at2759"/>
<evidence type="ECO:0000256" key="8">
    <source>
        <dbReference type="ARBA" id="ARBA00023242"/>
    </source>
</evidence>
<sequence>MSSVSVQTIHEKVLKPFQKHRQLSIRESELLILELLELLCDTALEDELSLKYIARFLTPETYSDLVEERNINNRCGYPLCTKSPERSRIKTNNAKIENFLLENNPYAYLSMYCNKFHFRCSQFYQLQLSDEALFTRVGIHLIVDTIPKQGEENTVTLFEELLRERATNEDIKSLISSLKKLGLQGHEGDANKENEDEILEQELSKWLGEINIVENENPDVLGDLTRED</sequence>
<dbReference type="PROSITE" id="PS51479">
    <property type="entry name" value="ZF_RTR1"/>
    <property type="match status" value="1"/>
</dbReference>